<feature type="transmembrane region" description="Helical" evidence="7">
    <location>
        <begin position="26"/>
        <end position="51"/>
    </location>
</feature>
<reference evidence="11 12" key="1">
    <citation type="submission" date="2019-03" db="EMBL/GenBank/DDBJ databases">
        <title>Dyadobacter AR-3-6 sp. nov., isolated from arctic soil.</title>
        <authorList>
            <person name="Chaudhary D.K."/>
        </authorList>
    </citation>
    <scope>NUCLEOTIDE SEQUENCE [LARGE SCALE GENOMIC DNA]</scope>
    <source>
        <strain evidence="11 12">AR-3-6</strain>
    </source>
</reference>
<dbReference type="InterPro" id="IPR049142">
    <property type="entry name" value="MS_channel_1st"/>
</dbReference>
<evidence type="ECO:0000259" key="10">
    <source>
        <dbReference type="Pfam" id="PF21088"/>
    </source>
</evidence>
<dbReference type="InterPro" id="IPR011066">
    <property type="entry name" value="MscS_channel_C_sf"/>
</dbReference>
<dbReference type="Pfam" id="PF00924">
    <property type="entry name" value="MS_channel_2nd"/>
    <property type="match status" value="1"/>
</dbReference>
<dbReference type="OrthoDB" id="9809206at2"/>
<accession>A0A4R5DL45</accession>
<gene>
    <name evidence="11" type="ORF">E0F88_24385</name>
</gene>
<dbReference type="Pfam" id="PF21088">
    <property type="entry name" value="MS_channel_1st"/>
    <property type="match status" value="1"/>
</dbReference>
<evidence type="ECO:0000256" key="2">
    <source>
        <dbReference type="ARBA" id="ARBA00008017"/>
    </source>
</evidence>
<evidence type="ECO:0000313" key="11">
    <source>
        <dbReference type="EMBL" id="TDE11575.1"/>
    </source>
</evidence>
<feature type="transmembrane region" description="Helical" evidence="7">
    <location>
        <begin position="92"/>
        <end position="122"/>
    </location>
</feature>
<dbReference type="InterPro" id="IPR006686">
    <property type="entry name" value="MscS_channel_CS"/>
</dbReference>
<evidence type="ECO:0000259" key="9">
    <source>
        <dbReference type="Pfam" id="PF21082"/>
    </source>
</evidence>
<feature type="domain" description="Mechanosensitive ion channel transmembrane helices 2/3" evidence="10">
    <location>
        <begin position="67"/>
        <end position="107"/>
    </location>
</feature>
<keyword evidence="6 7" id="KW-0472">Membrane</keyword>
<dbReference type="InterPro" id="IPR006685">
    <property type="entry name" value="MscS_channel_2nd"/>
</dbReference>
<comment type="subcellular location">
    <subcellularLocation>
        <location evidence="1">Cell membrane</location>
        <topology evidence="1">Multi-pass membrane protein</topology>
    </subcellularLocation>
</comment>
<evidence type="ECO:0000259" key="8">
    <source>
        <dbReference type="Pfam" id="PF00924"/>
    </source>
</evidence>
<dbReference type="InterPro" id="IPR023408">
    <property type="entry name" value="MscS_beta-dom_sf"/>
</dbReference>
<dbReference type="Gene3D" id="3.30.70.100">
    <property type="match status" value="1"/>
</dbReference>
<proteinExistence type="inferred from homology"/>
<dbReference type="InterPro" id="IPR045275">
    <property type="entry name" value="MscS_archaea/bacteria_type"/>
</dbReference>
<dbReference type="PANTHER" id="PTHR30221">
    <property type="entry name" value="SMALL-CONDUCTANCE MECHANOSENSITIVE CHANNEL"/>
    <property type="match status" value="1"/>
</dbReference>
<feature type="domain" description="Mechanosensitive ion channel MscS" evidence="8">
    <location>
        <begin position="109"/>
        <end position="174"/>
    </location>
</feature>
<evidence type="ECO:0000256" key="7">
    <source>
        <dbReference type="SAM" id="Phobius"/>
    </source>
</evidence>
<keyword evidence="3" id="KW-1003">Cell membrane</keyword>
<evidence type="ECO:0000313" key="12">
    <source>
        <dbReference type="Proteomes" id="UP000294850"/>
    </source>
</evidence>
<dbReference type="InterPro" id="IPR010920">
    <property type="entry name" value="LSM_dom_sf"/>
</dbReference>
<keyword evidence="5 7" id="KW-1133">Transmembrane helix</keyword>
<comment type="caution">
    <text evidence="11">The sequence shown here is derived from an EMBL/GenBank/DDBJ whole genome shotgun (WGS) entry which is preliminary data.</text>
</comment>
<dbReference type="Gene3D" id="2.30.30.60">
    <property type="match status" value="1"/>
</dbReference>
<dbReference type="InterPro" id="IPR011014">
    <property type="entry name" value="MscS_channel_TM-2"/>
</dbReference>
<sequence length="275" mass="29575">MIQGTFNFDVIKAQIITAVTQYGGKIILAIVALIIGRFLIGKVTALVQTAMDKRKVDRDVQPFLNSLITVLLNVMLLLSIAGIVGIETSSFVAVLGAAGLAVGLALQGSLANFAGGVLILIFRPYRVGDLINAQGFTGIVEGVQIFNTVLVTPDNKTIILPNGPLSTSPVTNISGKGKIRVDMVFAAGSHNGVDKIRASVQRVVDACPTALKDIQHDILVTKLTENAIFFDVRVWTPSEYYWDTFYYVNEGISRQFAQDGIQAPKPAEVSVALKQ</sequence>
<evidence type="ECO:0000256" key="1">
    <source>
        <dbReference type="ARBA" id="ARBA00004651"/>
    </source>
</evidence>
<dbReference type="GO" id="GO:0005886">
    <property type="term" value="C:plasma membrane"/>
    <property type="evidence" value="ECO:0007669"/>
    <property type="project" value="UniProtKB-SubCell"/>
</dbReference>
<dbReference type="Gene3D" id="1.10.287.1260">
    <property type="match status" value="1"/>
</dbReference>
<dbReference type="SUPFAM" id="SSF82861">
    <property type="entry name" value="Mechanosensitive channel protein MscS (YggB), transmembrane region"/>
    <property type="match status" value="1"/>
</dbReference>
<keyword evidence="12" id="KW-1185">Reference proteome</keyword>
<dbReference type="Pfam" id="PF21082">
    <property type="entry name" value="MS_channel_3rd"/>
    <property type="match status" value="1"/>
</dbReference>
<dbReference type="Pfam" id="PF05552">
    <property type="entry name" value="MS_channel_1st_1"/>
    <property type="match status" value="1"/>
</dbReference>
<comment type="similarity">
    <text evidence="2">Belongs to the MscS (TC 1.A.23) family.</text>
</comment>
<dbReference type="PANTHER" id="PTHR30221:SF1">
    <property type="entry name" value="SMALL-CONDUCTANCE MECHANOSENSITIVE CHANNEL"/>
    <property type="match status" value="1"/>
</dbReference>
<dbReference type="GO" id="GO:0008381">
    <property type="term" value="F:mechanosensitive monoatomic ion channel activity"/>
    <property type="evidence" value="ECO:0007669"/>
    <property type="project" value="InterPro"/>
</dbReference>
<protein>
    <submittedName>
        <fullName evidence="11">Mechanosensitive ion channel</fullName>
    </submittedName>
</protein>
<dbReference type="InterPro" id="IPR049278">
    <property type="entry name" value="MS_channel_C"/>
</dbReference>
<name>A0A4R5DL45_9BACT</name>
<organism evidence="11 12">
    <name type="scientific">Dyadobacter psychrotolerans</name>
    <dbReference type="NCBI Taxonomy" id="2541721"/>
    <lineage>
        <taxon>Bacteria</taxon>
        <taxon>Pseudomonadati</taxon>
        <taxon>Bacteroidota</taxon>
        <taxon>Cytophagia</taxon>
        <taxon>Cytophagales</taxon>
        <taxon>Spirosomataceae</taxon>
        <taxon>Dyadobacter</taxon>
    </lineage>
</organism>
<dbReference type="PROSITE" id="PS01246">
    <property type="entry name" value="UPF0003"/>
    <property type="match status" value="1"/>
</dbReference>
<dbReference type="SUPFAM" id="SSF50182">
    <property type="entry name" value="Sm-like ribonucleoproteins"/>
    <property type="match status" value="1"/>
</dbReference>
<evidence type="ECO:0000256" key="3">
    <source>
        <dbReference type="ARBA" id="ARBA00022475"/>
    </source>
</evidence>
<dbReference type="AlphaFoldDB" id="A0A4R5DL45"/>
<evidence type="ECO:0000256" key="6">
    <source>
        <dbReference type="ARBA" id="ARBA00023136"/>
    </source>
</evidence>
<dbReference type="InterPro" id="IPR008910">
    <property type="entry name" value="MSC_TM_helix"/>
</dbReference>
<evidence type="ECO:0000256" key="5">
    <source>
        <dbReference type="ARBA" id="ARBA00022989"/>
    </source>
</evidence>
<dbReference type="RefSeq" id="WP_131960908.1">
    <property type="nucleotide sequence ID" value="NZ_SMFL01000011.1"/>
</dbReference>
<feature type="transmembrane region" description="Helical" evidence="7">
    <location>
        <begin position="63"/>
        <end position="86"/>
    </location>
</feature>
<keyword evidence="4 7" id="KW-0812">Transmembrane</keyword>
<dbReference type="Proteomes" id="UP000294850">
    <property type="component" value="Unassembled WGS sequence"/>
</dbReference>
<dbReference type="EMBL" id="SMFL01000011">
    <property type="protein sequence ID" value="TDE11575.1"/>
    <property type="molecule type" value="Genomic_DNA"/>
</dbReference>
<dbReference type="SUPFAM" id="SSF82689">
    <property type="entry name" value="Mechanosensitive channel protein MscS (YggB), C-terminal domain"/>
    <property type="match status" value="1"/>
</dbReference>
<feature type="domain" description="Mechanosensitive ion channel MscS C-terminal" evidence="9">
    <location>
        <begin position="184"/>
        <end position="262"/>
    </location>
</feature>
<evidence type="ECO:0000256" key="4">
    <source>
        <dbReference type="ARBA" id="ARBA00022692"/>
    </source>
</evidence>